<organism evidence="3 4">
    <name type="scientific">Globodera rostochiensis</name>
    <name type="common">Golden nematode worm</name>
    <name type="synonym">Heterodera rostochiensis</name>
    <dbReference type="NCBI Taxonomy" id="31243"/>
    <lineage>
        <taxon>Eukaryota</taxon>
        <taxon>Metazoa</taxon>
        <taxon>Ecdysozoa</taxon>
        <taxon>Nematoda</taxon>
        <taxon>Chromadorea</taxon>
        <taxon>Rhabditida</taxon>
        <taxon>Tylenchina</taxon>
        <taxon>Tylenchomorpha</taxon>
        <taxon>Tylenchoidea</taxon>
        <taxon>Heteroderidae</taxon>
        <taxon>Heteroderinae</taxon>
        <taxon>Globodera</taxon>
    </lineage>
</organism>
<dbReference type="WBParaSite" id="Gr19_v10_g7609.t2">
    <property type="protein sequence ID" value="Gr19_v10_g7609.t2"/>
    <property type="gene ID" value="Gr19_v10_g7609"/>
</dbReference>
<accession>A0A914I8G3</accession>
<keyword evidence="2" id="KW-0472">Membrane</keyword>
<dbReference type="Proteomes" id="UP000887572">
    <property type="component" value="Unplaced"/>
</dbReference>
<evidence type="ECO:0000256" key="2">
    <source>
        <dbReference type="SAM" id="Phobius"/>
    </source>
</evidence>
<feature type="transmembrane region" description="Helical" evidence="2">
    <location>
        <begin position="179"/>
        <end position="207"/>
    </location>
</feature>
<keyword evidence="2" id="KW-1133">Transmembrane helix</keyword>
<dbReference type="AlphaFoldDB" id="A0A914I8G3"/>
<name>A0A914I8G3_GLORO</name>
<feature type="region of interest" description="Disordered" evidence="1">
    <location>
        <begin position="1"/>
        <end position="32"/>
    </location>
</feature>
<protein>
    <submittedName>
        <fullName evidence="4">Transmembrane protein</fullName>
    </submittedName>
</protein>
<sequence length="344" mass="36977">MFMGRERRRSNGGNNGANNGGRTVPNGIGGTNQLSKVVRASSMDQIRMGEQQQQNNEEWLSQDELMGCSSDELDKLSMCLSEVGESVPKFGYEEQSLRPLRAFFHFRLSHWIIEMAPSGLANGVAVSRSASFCNEASSENQDRRRPSLFSDIIQAQLALWTLVITVFYSYAWQQHRKKFLLSLFVVVPPVLLLICTLSSLLTAIVILGRLFSSPVRFHDILRVDDGALDESEGGSASGGAFASFGSGMGGARRRTASGSLSTSCQSCGGGSVGRSLSMSCEELPKPMCRKHSTNGSSLSLYGGNGFGSATAGGGAGLVARSESIGNGCQLQRHYQYAHFSSDGQ</sequence>
<reference evidence="4" key="1">
    <citation type="submission" date="2022-11" db="UniProtKB">
        <authorList>
            <consortium name="WormBaseParasite"/>
        </authorList>
    </citation>
    <scope>IDENTIFICATION</scope>
</reference>
<keyword evidence="3" id="KW-1185">Reference proteome</keyword>
<evidence type="ECO:0000313" key="3">
    <source>
        <dbReference type="Proteomes" id="UP000887572"/>
    </source>
</evidence>
<evidence type="ECO:0000313" key="4">
    <source>
        <dbReference type="WBParaSite" id="Gr19_v10_g7609.t2"/>
    </source>
</evidence>
<evidence type="ECO:0000256" key="1">
    <source>
        <dbReference type="SAM" id="MobiDB-lite"/>
    </source>
</evidence>
<proteinExistence type="predicted"/>
<keyword evidence="2" id="KW-0812">Transmembrane</keyword>
<feature type="compositionally biased region" description="Basic residues" evidence="1">
    <location>
        <begin position="1"/>
        <end position="10"/>
    </location>
</feature>
<feature type="transmembrane region" description="Helical" evidence="2">
    <location>
        <begin position="152"/>
        <end position="173"/>
    </location>
</feature>